<feature type="region of interest" description="Disordered" evidence="1">
    <location>
        <begin position="165"/>
        <end position="286"/>
    </location>
</feature>
<gene>
    <name evidence="3" type="ORF">BECKSD772E_GA0070983_11681</name>
    <name evidence="2" type="ORF">BECKSD772F_GA0070984_11751</name>
</gene>
<feature type="compositionally biased region" description="Basic and acidic residues" evidence="1">
    <location>
        <begin position="216"/>
        <end position="238"/>
    </location>
</feature>
<protein>
    <submittedName>
        <fullName evidence="2">Uncharacterized protein</fullName>
    </submittedName>
</protein>
<accession>A0A450YRW2</accession>
<evidence type="ECO:0000313" key="2">
    <source>
        <dbReference type="EMBL" id="VFK44294.1"/>
    </source>
</evidence>
<dbReference type="PROSITE" id="PS51257">
    <property type="entry name" value="PROKAR_LIPOPROTEIN"/>
    <property type="match status" value="1"/>
</dbReference>
<proteinExistence type="predicted"/>
<evidence type="ECO:0000256" key="1">
    <source>
        <dbReference type="SAM" id="MobiDB-lite"/>
    </source>
</evidence>
<feature type="region of interest" description="Disordered" evidence="1">
    <location>
        <begin position="113"/>
        <end position="151"/>
    </location>
</feature>
<feature type="compositionally biased region" description="Polar residues" evidence="1">
    <location>
        <begin position="257"/>
        <end position="278"/>
    </location>
</feature>
<name>A0A450YRW2_9GAMM</name>
<dbReference type="EMBL" id="CAADFR010000175">
    <property type="protein sequence ID" value="VFK44294.1"/>
    <property type="molecule type" value="Genomic_DNA"/>
</dbReference>
<reference evidence="2" key="1">
    <citation type="submission" date="2019-02" db="EMBL/GenBank/DDBJ databases">
        <authorList>
            <person name="Gruber-Vodicka R. H."/>
            <person name="Seah K. B. B."/>
        </authorList>
    </citation>
    <scope>NUCLEOTIDE SEQUENCE</scope>
    <source>
        <strain evidence="3">BECK_S1320</strain>
        <strain evidence="2">BECK_S1321</strain>
    </source>
</reference>
<evidence type="ECO:0000313" key="3">
    <source>
        <dbReference type="EMBL" id="VFK49266.1"/>
    </source>
</evidence>
<sequence>MFRVFLIGLIGFIVSGCILVVDPSDPELITIIGREPPPTLYRPSKQDIQDIAAQYKRHEKDHPSSRIQVIGTLPSDATFADRSVLSRAMRQVEDSLVEQGIDREDIEQKKVVDDNAPPSGWVELGPLRETTSEPSFRPRSSGPILHEGHPPVREISEAATVPMQEEKPILPFVKAPPTKGNNIVPKTDRDATRPSPATPGSPAGQSKQGSLPFIPESDKDPGRFDTGERVSKDDILRKEKAKRPLIPAGKSDLPDISGSSFESETFQSEAKSPTFGQENNEELRAKSPGLPETIYFGGTVVQENPDFVIPVLRSSSNPNVTEGGVIEIAHAGSNSPPPKRCIDGRLGARPLVERDEFRVGFDPGIYFYSGNHHRVYLSPIWLDNDQLRLADRIRILGYDMRKKDEKLLFEFETDTEIHLIDSYIVFRSYPTDPMNAPILCVDAWISLGNPGRNGKVSMYYRHDDSIYEYGEAPLRRLSTALHLRRIAP</sequence>
<dbReference type="EMBL" id="CAADFU010000168">
    <property type="protein sequence ID" value="VFK49266.1"/>
    <property type="molecule type" value="Genomic_DNA"/>
</dbReference>
<organism evidence="2">
    <name type="scientific">Candidatus Kentrum sp. SD</name>
    <dbReference type="NCBI Taxonomy" id="2126332"/>
    <lineage>
        <taxon>Bacteria</taxon>
        <taxon>Pseudomonadati</taxon>
        <taxon>Pseudomonadota</taxon>
        <taxon>Gammaproteobacteria</taxon>
        <taxon>Candidatus Kentrum</taxon>
    </lineage>
</organism>
<dbReference type="AlphaFoldDB" id="A0A450YRW2"/>